<protein>
    <recommendedName>
        <fullName evidence="4">Pentapeptide repeat-containing protein</fullName>
    </recommendedName>
</protein>
<dbReference type="PANTHER" id="PTHR47200:SF2">
    <property type="entry name" value="THYLAKOID LUMENAL 15 KDA PROTEIN 1, CHLOROPLASTIC"/>
    <property type="match status" value="1"/>
</dbReference>
<evidence type="ECO:0000313" key="3">
    <source>
        <dbReference type="Proteomes" id="UP000217507"/>
    </source>
</evidence>
<dbReference type="InterPro" id="IPR044213">
    <property type="entry name" value="At2g44920-like"/>
</dbReference>
<gene>
    <name evidence="2" type="ORF">NIES23_11500</name>
</gene>
<proteinExistence type="predicted"/>
<evidence type="ECO:0000313" key="2">
    <source>
        <dbReference type="EMBL" id="BAY68364.1"/>
    </source>
</evidence>
<dbReference type="EMBL" id="AP018216">
    <property type="protein sequence ID" value="BAY68364.1"/>
    <property type="molecule type" value="Genomic_DNA"/>
</dbReference>
<evidence type="ECO:0008006" key="4">
    <source>
        <dbReference type="Google" id="ProtNLM"/>
    </source>
</evidence>
<reference evidence="2 3" key="1">
    <citation type="submission" date="2017-06" db="EMBL/GenBank/DDBJ databases">
        <title>Genome sequencing of cyanobaciteial culture collection at National Institute for Environmental Studies (NIES).</title>
        <authorList>
            <person name="Hirose Y."/>
            <person name="Shimura Y."/>
            <person name="Fujisawa T."/>
            <person name="Nakamura Y."/>
            <person name="Kawachi M."/>
        </authorList>
    </citation>
    <scope>NUCLEOTIDE SEQUENCE [LARGE SCALE GENOMIC DNA]</scope>
    <source>
        <strain evidence="2 3">NIES-23</strain>
    </source>
</reference>
<sequence length="182" mass="19496">MGEELQVVIKNAVVVNAIIKKFYWQAITLILGIVVLCFPSPVLADWTHPLSFSNAELSRHNFAGESLQAAEFSNANLEMTNFVGADLRGAVLSASVMTQANLQGADLTNAMVDQVNLTGANLSDVVLKEALLLRAIFANVNIEGADFTDAILDKAQIKELCTKASGVNTKTGVETRDSLGCR</sequence>
<organism evidence="2 3">
    <name type="scientific">Trichormus variabilis NIES-23</name>
    <dbReference type="NCBI Taxonomy" id="1973479"/>
    <lineage>
        <taxon>Bacteria</taxon>
        <taxon>Bacillati</taxon>
        <taxon>Cyanobacteriota</taxon>
        <taxon>Cyanophyceae</taxon>
        <taxon>Nostocales</taxon>
        <taxon>Nostocaceae</taxon>
        <taxon>Trichormus</taxon>
    </lineage>
</organism>
<name>A0A1Z4KHC4_ANAVA</name>
<dbReference type="InterPro" id="IPR001646">
    <property type="entry name" value="5peptide_repeat"/>
</dbReference>
<feature type="transmembrane region" description="Helical" evidence="1">
    <location>
        <begin position="22"/>
        <end position="44"/>
    </location>
</feature>
<dbReference type="AlphaFoldDB" id="A0A1Z4KHC4"/>
<accession>A0A1Z4KHC4</accession>
<dbReference type="Pfam" id="PF00805">
    <property type="entry name" value="Pentapeptide"/>
    <property type="match status" value="2"/>
</dbReference>
<dbReference type="SUPFAM" id="SSF141571">
    <property type="entry name" value="Pentapeptide repeat-like"/>
    <property type="match status" value="1"/>
</dbReference>
<keyword evidence="1" id="KW-0812">Transmembrane</keyword>
<keyword evidence="1" id="KW-0472">Membrane</keyword>
<dbReference type="PANTHER" id="PTHR47200">
    <property type="entry name" value="THYLAKOID LUMENAL 15 KDA PROTEIN 1, CHLOROPLASTIC"/>
    <property type="match status" value="1"/>
</dbReference>
<dbReference type="Proteomes" id="UP000217507">
    <property type="component" value="Chromosome"/>
</dbReference>
<dbReference type="Gene3D" id="2.160.20.80">
    <property type="entry name" value="E3 ubiquitin-protein ligase SopA"/>
    <property type="match status" value="1"/>
</dbReference>
<keyword evidence="1" id="KW-1133">Transmembrane helix</keyword>
<evidence type="ECO:0000256" key="1">
    <source>
        <dbReference type="SAM" id="Phobius"/>
    </source>
</evidence>